<dbReference type="Proteomes" id="UP000319848">
    <property type="component" value="Unassembled WGS sequence"/>
</dbReference>
<proteinExistence type="predicted"/>
<dbReference type="AlphaFoldDB" id="A0A562M5X5"/>
<dbReference type="EMBL" id="VLKQ01000001">
    <property type="protein sequence ID" value="TWI15283.1"/>
    <property type="molecule type" value="Genomic_DNA"/>
</dbReference>
<reference evidence="1 2" key="1">
    <citation type="journal article" date="2015" name="Stand. Genomic Sci.">
        <title>Genomic Encyclopedia of Bacterial and Archaeal Type Strains, Phase III: the genomes of soil and plant-associated and newly described type strains.</title>
        <authorList>
            <person name="Whitman W.B."/>
            <person name="Woyke T."/>
            <person name="Klenk H.P."/>
            <person name="Zhou Y."/>
            <person name="Lilburn T.G."/>
            <person name="Beck B.J."/>
            <person name="De Vos P."/>
            <person name="Vandamme P."/>
            <person name="Eisen J.A."/>
            <person name="Garrity G."/>
            <person name="Hugenholtz P."/>
            <person name="Kyrpides N.C."/>
        </authorList>
    </citation>
    <scope>NUCLEOTIDE SEQUENCE [LARGE SCALE GENOMIC DNA]</scope>
    <source>
        <strain evidence="1 2">CGMCC 1.7270</strain>
    </source>
</reference>
<accession>A0A562M5X5</accession>
<evidence type="ECO:0000313" key="1">
    <source>
        <dbReference type="EMBL" id="TWI15283.1"/>
    </source>
</evidence>
<comment type="caution">
    <text evidence="1">The sequence shown here is derived from an EMBL/GenBank/DDBJ whole genome shotgun (WGS) entry which is preliminary data.</text>
</comment>
<name>A0A562M5X5_9FLAO</name>
<gene>
    <name evidence="1" type="ORF">IP98_00275</name>
</gene>
<keyword evidence="2" id="KW-1185">Reference proteome</keyword>
<evidence type="ECO:0000313" key="2">
    <source>
        <dbReference type="Proteomes" id="UP000319848"/>
    </source>
</evidence>
<protein>
    <submittedName>
        <fullName evidence="1">Uncharacterized protein</fullName>
    </submittedName>
</protein>
<dbReference type="STRING" id="1341154.FCR2A7T_24680"/>
<sequence>MQAHVTQHEVCDATINTLQRNDFGKFEDANKSYKAATNFDLFDNEENKEKLRSIVDIDEEESVSSHKKKTGLNNYFTSVFCVQATADTTQSIKNGLSEIDHFCYFLSEKWFIVFRVIRI</sequence>
<organism evidence="1 2">
    <name type="scientific">Flavobacterium cauense R2A-7</name>
    <dbReference type="NCBI Taxonomy" id="1341154"/>
    <lineage>
        <taxon>Bacteria</taxon>
        <taxon>Pseudomonadati</taxon>
        <taxon>Bacteroidota</taxon>
        <taxon>Flavobacteriia</taxon>
        <taxon>Flavobacteriales</taxon>
        <taxon>Flavobacteriaceae</taxon>
        <taxon>Flavobacterium</taxon>
    </lineage>
</organism>